<evidence type="ECO:0000313" key="2">
    <source>
        <dbReference type="Proteomes" id="UP000012960"/>
    </source>
</evidence>
<dbReference type="Proteomes" id="UP000012960">
    <property type="component" value="Unplaced"/>
</dbReference>
<name>A0A804IXP9_MUSAM</name>
<evidence type="ECO:0000313" key="1">
    <source>
        <dbReference type="EnsemblPlants" id="Ma04_p36080.1"/>
    </source>
</evidence>
<proteinExistence type="predicted"/>
<keyword evidence="2" id="KW-1185">Reference proteome</keyword>
<accession>A0A804IXP9</accession>
<dbReference type="EnsemblPlants" id="Ma04_t36080.1">
    <property type="protein sequence ID" value="Ma04_p36080.1"/>
    <property type="gene ID" value="Ma04_g36080"/>
</dbReference>
<protein>
    <submittedName>
        <fullName evidence="1">Uncharacterized protein</fullName>
    </submittedName>
</protein>
<dbReference type="Gramene" id="Ma04_t36080.1">
    <property type="protein sequence ID" value="Ma04_p36080.1"/>
    <property type="gene ID" value="Ma04_g36080"/>
</dbReference>
<reference evidence="1" key="1">
    <citation type="submission" date="2021-05" db="UniProtKB">
        <authorList>
            <consortium name="EnsemblPlants"/>
        </authorList>
    </citation>
    <scope>IDENTIFICATION</scope>
    <source>
        <strain evidence="1">subsp. malaccensis</strain>
    </source>
</reference>
<organism evidence="1 2">
    <name type="scientific">Musa acuminata subsp. malaccensis</name>
    <name type="common">Wild banana</name>
    <name type="synonym">Musa malaccensis</name>
    <dbReference type="NCBI Taxonomy" id="214687"/>
    <lineage>
        <taxon>Eukaryota</taxon>
        <taxon>Viridiplantae</taxon>
        <taxon>Streptophyta</taxon>
        <taxon>Embryophyta</taxon>
        <taxon>Tracheophyta</taxon>
        <taxon>Spermatophyta</taxon>
        <taxon>Magnoliopsida</taxon>
        <taxon>Liliopsida</taxon>
        <taxon>Zingiberales</taxon>
        <taxon>Musaceae</taxon>
        <taxon>Musa</taxon>
    </lineage>
</organism>
<dbReference type="InParanoid" id="A0A804IXP9"/>
<sequence length="14" mass="1570">MALLSDAAQQYVLF</sequence>